<proteinExistence type="predicted"/>
<dbReference type="RefSeq" id="WP_087138456.1">
    <property type="nucleotide sequence ID" value="NZ_FUKR01000072.1"/>
</dbReference>
<keyword evidence="1" id="KW-1133">Transmembrane helix</keyword>
<feature type="transmembrane region" description="Helical" evidence="1">
    <location>
        <begin position="6"/>
        <end position="27"/>
    </location>
</feature>
<dbReference type="AlphaFoldDB" id="A0A1R4KA85"/>
<gene>
    <name evidence="2" type="ORF">FM119_12280</name>
</gene>
<feature type="transmembrane region" description="Helical" evidence="1">
    <location>
        <begin position="81"/>
        <end position="100"/>
    </location>
</feature>
<dbReference type="OrthoDB" id="9803832at2"/>
<evidence type="ECO:0000313" key="3">
    <source>
        <dbReference type="Proteomes" id="UP000196778"/>
    </source>
</evidence>
<keyword evidence="3" id="KW-1185">Reference proteome</keyword>
<protein>
    <recommendedName>
        <fullName evidence="4">Mll3930 protein</fullName>
    </recommendedName>
</protein>
<name>A0A1R4KA85_9MICO</name>
<dbReference type="EMBL" id="FUKR01000072">
    <property type="protein sequence ID" value="SJN40933.1"/>
    <property type="molecule type" value="Genomic_DNA"/>
</dbReference>
<keyword evidence="1" id="KW-0812">Transmembrane</keyword>
<sequence length="129" mass="13082">MVTLTAVLALLAAALHVAIFVMESVLWTSPGVRARFGTTPEQAEATREMALNQGYYNLFLGVIAAAGAIALLTGAASVGTALVYAGTGSMLLAAVVLAATSPDKRRAAVTQGLLPLLTVIVLSATLAIS</sequence>
<organism evidence="2 3">
    <name type="scientific">Mycetocola reblochoni REB411</name>
    <dbReference type="NCBI Taxonomy" id="1255698"/>
    <lineage>
        <taxon>Bacteria</taxon>
        <taxon>Bacillati</taxon>
        <taxon>Actinomycetota</taxon>
        <taxon>Actinomycetes</taxon>
        <taxon>Micrococcales</taxon>
        <taxon>Microbacteriaceae</taxon>
        <taxon>Mycetocola</taxon>
    </lineage>
</organism>
<dbReference type="Proteomes" id="UP000196778">
    <property type="component" value="Unassembled WGS sequence"/>
</dbReference>
<feature type="transmembrane region" description="Helical" evidence="1">
    <location>
        <begin position="112"/>
        <end position="128"/>
    </location>
</feature>
<dbReference type="InterPro" id="IPR009732">
    <property type="entry name" value="DUF1304"/>
</dbReference>
<evidence type="ECO:0000313" key="2">
    <source>
        <dbReference type="EMBL" id="SJN40933.1"/>
    </source>
</evidence>
<dbReference type="Pfam" id="PF06993">
    <property type="entry name" value="DUF1304"/>
    <property type="match status" value="1"/>
</dbReference>
<reference evidence="3" key="1">
    <citation type="submission" date="2017-02" db="EMBL/GenBank/DDBJ databases">
        <authorList>
            <person name="Dridi B."/>
        </authorList>
    </citation>
    <scope>NUCLEOTIDE SEQUENCE [LARGE SCALE GENOMIC DNA]</scope>
    <source>
        <strain evidence="3">EB411</strain>
    </source>
</reference>
<feature type="transmembrane region" description="Helical" evidence="1">
    <location>
        <begin position="55"/>
        <end position="75"/>
    </location>
</feature>
<accession>A0A1R4KA85</accession>
<evidence type="ECO:0000256" key="1">
    <source>
        <dbReference type="SAM" id="Phobius"/>
    </source>
</evidence>
<evidence type="ECO:0008006" key="4">
    <source>
        <dbReference type="Google" id="ProtNLM"/>
    </source>
</evidence>
<keyword evidence="1" id="KW-0472">Membrane</keyword>